<dbReference type="Gene3D" id="3.40.640.10">
    <property type="entry name" value="Type I PLP-dependent aspartate aminotransferase-like (Major domain)"/>
    <property type="match status" value="1"/>
</dbReference>
<evidence type="ECO:0000256" key="4">
    <source>
        <dbReference type="PIRSR" id="PIRSR000390-2"/>
    </source>
</evidence>
<dbReference type="FunFam" id="3.40.640.10:FF:000089">
    <property type="entry name" value="Aminotransferase, DegT/DnrJ/EryC1/StrS family"/>
    <property type="match status" value="1"/>
</dbReference>
<feature type="active site" description="Proton acceptor" evidence="3">
    <location>
        <position position="186"/>
    </location>
</feature>
<keyword evidence="8" id="KW-1185">Reference proteome</keyword>
<protein>
    <submittedName>
        <fullName evidence="6">Pleiotropic regulatory protein</fullName>
    </submittedName>
    <submittedName>
        <fullName evidence="7">dTDP-4-amino-4,6-dideoxygalactose transaminase</fullName>
    </submittedName>
</protein>
<evidence type="ECO:0000256" key="2">
    <source>
        <dbReference type="ARBA" id="ARBA00037999"/>
    </source>
</evidence>
<evidence type="ECO:0000256" key="3">
    <source>
        <dbReference type="PIRSR" id="PIRSR000390-1"/>
    </source>
</evidence>
<dbReference type="GO" id="GO:0008483">
    <property type="term" value="F:transaminase activity"/>
    <property type="evidence" value="ECO:0007669"/>
    <property type="project" value="TreeGrafter"/>
</dbReference>
<gene>
    <name evidence="6" type="ORF">AF333_22205</name>
    <name evidence="7" type="ORF">SAMN04487909_1694</name>
</gene>
<dbReference type="OrthoDB" id="9810913at2"/>
<dbReference type="Proteomes" id="UP000182836">
    <property type="component" value="Unassembled WGS sequence"/>
</dbReference>
<dbReference type="Pfam" id="PF01041">
    <property type="entry name" value="DegT_DnrJ_EryC1"/>
    <property type="match status" value="1"/>
</dbReference>
<keyword evidence="1 4" id="KW-0663">Pyridoxal phosphate</keyword>
<dbReference type="InterPro" id="IPR000653">
    <property type="entry name" value="DegT/StrS_aminotransferase"/>
</dbReference>
<evidence type="ECO:0000313" key="9">
    <source>
        <dbReference type="Proteomes" id="UP000182836"/>
    </source>
</evidence>
<name>A0A0D1WBC4_ANEMI</name>
<comment type="similarity">
    <text evidence="2 5">Belongs to the DegT/DnrJ/EryC1 family.</text>
</comment>
<dbReference type="GO" id="GO:0000271">
    <property type="term" value="P:polysaccharide biosynthetic process"/>
    <property type="evidence" value="ECO:0007669"/>
    <property type="project" value="TreeGrafter"/>
</dbReference>
<dbReference type="PIRSF" id="PIRSF000390">
    <property type="entry name" value="PLP_StrS"/>
    <property type="match status" value="1"/>
</dbReference>
<sequence length="373" mass="41943">MKIPMLDLSEQYQSLRYEIINSLDAVLLSSTFILGDHVKRLEQDVASLSNALFGVGVANGSDALHISLQACGVKPGDEVITTPFTFFATAGAIVRAGAKPVFVDIDPVTFNIDPTKIEQAITKNTRAIIPVHLYGQATDMNPILEIARKYDLYVVDDAAQAIGAEYKGKKVGELGHTTCFSFFPTKNLGAYGDGGMIVTKDSKIAEKMRIIRVHGSKPKYYHQVLGYNSRLDELQAAVLNIKLQHLARWNMLRREKATAYTKLLNEKLSNFIVTPTEVEGNYHVFHQYTIRVEKRDELQRFLQKNGVSTMVYYPVPLHLQPAFQELGYTEGDFLNSEKAAKEVLSLPMFPELKLEQQKYIVDTIEKFFSSYFS</sequence>
<dbReference type="CDD" id="cd00616">
    <property type="entry name" value="AHBA_syn"/>
    <property type="match status" value="1"/>
</dbReference>
<dbReference type="GO" id="GO:0030170">
    <property type="term" value="F:pyridoxal phosphate binding"/>
    <property type="evidence" value="ECO:0007669"/>
    <property type="project" value="UniProtKB-ARBA"/>
</dbReference>
<dbReference type="PANTHER" id="PTHR30244">
    <property type="entry name" value="TRANSAMINASE"/>
    <property type="match status" value="1"/>
</dbReference>
<dbReference type="EMBL" id="LGUG01000004">
    <property type="protein sequence ID" value="KON97743.1"/>
    <property type="molecule type" value="Genomic_DNA"/>
</dbReference>
<dbReference type="InterPro" id="IPR015421">
    <property type="entry name" value="PyrdxlP-dep_Trfase_major"/>
</dbReference>
<evidence type="ECO:0000256" key="5">
    <source>
        <dbReference type="RuleBase" id="RU004508"/>
    </source>
</evidence>
<accession>A0A0D1WBC4</accession>
<dbReference type="GeneID" id="42307853"/>
<dbReference type="STRING" id="47500.AF333_22205"/>
<dbReference type="InterPro" id="IPR015422">
    <property type="entry name" value="PyrdxlP-dep_Trfase_small"/>
</dbReference>
<dbReference type="SUPFAM" id="SSF53383">
    <property type="entry name" value="PLP-dependent transferases"/>
    <property type="match status" value="1"/>
</dbReference>
<feature type="modified residue" description="N6-(pyridoxal phosphate)lysine" evidence="4">
    <location>
        <position position="186"/>
    </location>
</feature>
<reference evidence="7 9" key="2">
    <citation type="submission" date="2016-10" db="EMBL/GenBank/DDBJ databases">
        <authorList>
            <person name="de Groot N.N."/>
        </authorList>
    </citation>
    <scope>NUCLEOTIDE SEQUENCE [LARGE SCALE GENOMIC DNA]</scope>
    <source>
        <strain evidence="7 9">DSM 2895</strain>
    </source>
</reference>
<evidence type="ECO:0000256" key="1">
    <source>
        <dbReference type="ARBA" id="ARBA00022898"/>
    </source>
</evidence>
<dbReference type="AlphaFoldDB" id="A0A0D1WBC4"/>
<reference evidence="6 8" key="1">
    <citation type="submission" date="2015-07" db="EMBL/GenBank/DDBJ databases">
        <title>Fjat-14205 dsm 2895.</title>
        <authorList>
            <person name="Liu B."/>
            <person name="Wang J."/>
            <person name="Zhu Y."/>
            <person name="Liu G."/>
            <person name="Chen Q."/>
            <person name="Chen Z."/>
            <person name="Lan J."/>
            <person name="Che J."/>
            <person name="Ge C."/>
            <person name="Shi H."/>
            <person name="Pan Z."/>
            <person name="Liu X."/>
        </authorList>
    </citation>
    <scope>NUCLEOTIDE SEQUENCE [LARGE SCALE GENOMIC DNA]</scope>
    <source>
        <strain evidence="6 8">DSM 2895</strain>
    </source>
</reference>
<evidence type="ECO:0000313" key="8">
    <source>
        <dbReference type="Proteomes" id="UP000037269"/>
    </source>
</evidence>
<organism evidence="6 8">
    <name type="scientific">Aneurinibacillus migulanus</name>
    <name type="common">Bacillus migulanus</name>
    <dbReference type="NCBI Taxonomy" id="47500"/>
    <lineage>
        <taxon>Bacteria</taxon>
        <taxon>Bacillati</taxon>
        <taxon>Bacillota</taxon>
        <taxon>Bacilli</taxon>
        <taxon>Bacillales</taxon>
        <taxon>Paenibacillaceae</taxon>
        <taxon>Aneurinibacillus group</taxon>
        <taxon>Aneurinibacillus</taxon>
    </lineage>
</organism>
<evidence type="ECO:0000313" key="6">
    <source>
        <dbReference type="EMBL" id="KON97743.1"/>
    </source>
</evidence>
<dbReference type="InterPro" id="IPR015424">
    <property type="entry name" value="PyrdxlP-dep_Trfase"/>
</dbReference>
<dbReference type="Proteomes" id="UP000037269">
    <property type="component" value="Unassembled WGS sequence"/>
</dbReference>
<evidence type="ECO:0000313" key="7">
    <source>
        <dbReference type="EMBL" id="SDK54692.1"/>
    </source>
</evidence>
<proteinExistence type="inferred from homology"/>
<dbReference type="PATRIC" id="fig|47500.8.peg.6734"/>
<dbReference type="RefSeq" id="WP_043065887.1">
    <property type="nucleotide sequence ID" value="NZ_BJOA01000347.1"/>
</dbReference>
<dbReference type="PANTHER" id="PTHR30244:SF36">
    <property type="entry name" value="3-OXO-GLUCOSE-6-PHOSPHATE:GLUTAMATE AMINOTRANSFERASE"/>
    <property type="match status" value="1"/>
</dbReference>
<dbReference type="Gene3D" id="3.90.1150.10">
    <property type="entry name" value="Aspartate Aminotransferase, domain 1"/>
    <property type="match status" value="1"/>
</dbReference>
<dbReference type="EMBL" id="FNED01000069">
    <property type="protein sequence ID" value="SDK54692.1"/>
    <property type="molecule type" value="Genomic_DNA"/>
</dbReference>